<dbReference type="SUPFAM" id="SSF56349">
    <property type="entry name" value="DNA breaking-rejoining enzymes"/>
    <property type="match status" value="1"/>
</dbReference>
<dbReference type="Proteomes" id="UP001320876">
    <property type="component" value="Unassembled WGS sequence"/>
</dbReference>
<organism evidence="7 8">
    <name type="scientific">Luteolibacter arcticus</name>
    <dbReference type="NCBI Taxonomy" id="1581411"/>
    <lineage>
        <taxon>Bacteria</taxon>
        <taxon>Pseudomonadati</taxon>
        <taxon>Verrucomicrobiota</taxon>
        <taxon>Verrucomicrobiia</taxon>
        <taxon>Verrucomicrobiales</taxon>
        <taxon>Verrucomicrobiaceae</taxon>
        <taxon>Luteolibacter</taxon>
    </lineage>
</organism>
<evidence type="ECO:0000313" key="8">
    <source>
        <dbReference type="Proteomes" id="UP001320876"/>
    </source>
</evidence>
<feature type="domain" description="Core-binding (CB)" evidence="6">
    <location>
        <begin position="132"/>
        <end position="260"/>
    </location>
</feature>
<dbReference type="Gene3D" id="1.10.150.130">
    <property type="match status" value="1"/>
</dbReference>
<dbReference type="InterPro" id="IPR013762">
    <property type="entry name" value="Integrase-like_cat_sf"/>
</dbReference>
<dbReference type="PROSITE" id="PS51900">
    <property type="entry name" value="CB"/>
    <property type="match status" value="1"/>
</dbReference>
<keyword evidence="1" id="KW-0229">DNA integration</keyword>
<keyword evidence="2 4" id="KW-0238">DNA-binding</keyword>
<accession>A0ABT3GG94</accession>
<evidence type="ECO:0000256" key="1">
    <source>
        <dbReference type="ARBA" id="ARBA00022908"/>
    </source>
</evidence>
<evidence type="ECO:0000256" key="2">
    <source>
        <dbReference type="ARBA" id="ARBA00023125"/>
    </source>
</evidence>
<keyword evidence="3" id="KW-0233">DNA recombination</keyword>
<comment type="caution">
    <text evidence="7">The sequence shown here is derived from an EMBL/GenBank/DDBJ whole genome shotgun (WGS) entry which is preliminary data.</text>
</comment>
<feature type="region of interest" description="Disordered" evidence="5">
    <location>
        <begin position="1"/>
        <end position="21"/>
    </location>
</feature>
<protein>
    <submittedName>
        <fullName evidence="7">Site-specific integrase</fullName>
    </submittedName>
</protein>
<proteinExistence type="predicted"/>
<gene>
    <name evidence="7" type="ORF">OKA05_08680</name>
</gene>
<evidence type="ECO:0000256" key="4">
    <source>
        <dbReference type="PROSITE-ProRule" id="PRU01248"/>
    </source>
</evidence>
<dbReference type="InterPro" id="IPR010998">
    <property type="entry name" value="Integrase_recombinase_N"/>
</dbReference>
<evidence type="ECO:0000313" key="7">
    <source>
        <dbReference type="EMBL" id="MCW1922627.1"/>
    </source>
</evidence>
<sequence length="464" mass="52662">MPRWPGMRDKPKRPKKPPVRQIKTAADKIHVREIEATERGRRVKFYRVEGYLPDGTRLRLRFKTLAEAEGELATRRVKVTNAKTELNTINTPLSADQVRDAEGALNRLKGRYTLAETVEYFLRHYAEPEDAKPLQEALSAFLDARERAGVRARSIAQLKATVKAFVTWFTLDQLPVEFASDLRLAKASVDPGKKSSPRALLAELEKRNPDFPRPAVHSVTTADIVRFLQSIRTKDGAATASRKTWNNYRADLHAFFSWTCDRQRRWIRDNPVAGVDKFKDGRGVPTCLSVKQTQALMAYVRDYEGGKVAPFFALALFAGLRTGPNGELYKLARHKDRPQLIDLKHGVIHVQPEISKTHQYRQVIIRPNLMAWLKDFTGEILPKNHDRMIKDVRAKFQLGHDVLRHTFFSMHVATFKSVGEAAIEGGNTESVVKRHYLNLAGYKDGAAFWKIGLLPGAGKKPRVR</sequence>
<keyword evidence="8" id="KW-1185">Reference proteome</keyword>
<dbReference type="Gene3D" id="1.10.443.10">
    <property type="entry name" value="Intergrase catalytic core"/>
    <property type="match status" value="1"/>
</dbReference>
<dbReference type="RefSeq" id="WP_264486736.1">
    <property type="nucleotide sequence ID" value="NZ_JAPDDT010000003.1"/>
</dbReference>
<dbReference type="InterPro" id="IPR044068">
    <property type="entry name" value="CB"/>
</dbReference>
<evidence type="ECO:0000256" key="3">
    <source>
        <dbReference type="ARBA" id="ARBA00023172"/>
    </source>
</evidence>
<reference evidence="7 8" key="1">
    <citation type="submission" date="2022-10" db="EMBL/GenBank/DDBJ databases">
        <title>Luteolibacter arcticus strain CCTCC AB 2014275, whole genome shotgun sequencing project.</title>
        <authorList>
            <person name="Zhao G."/>
            <person name="Shen L."/>
        </authorList>
    </citation>
    <scope>NUCLEOTIDE SEQUENCE [LARGE SCALE GENOMIC DNA]</scope>
    <source>
        <strain evidence="7 8">CCTCC AB 2014275</strain>
    </source>
</reference>
<name>A0ABT3GG94_9BACT</name>
<evidence type="ECO:0000259" key="6">
    <source>
        <dbReference type="PROSITE" id="PS51900"/>
    </source>
</evidence>
<dbReference type="EMBL" id="JAPDDT010000003">
    <property type="protein sequence ID" value="MCW1922627.1"/>
    <property type="molecule type" value="Genomic_DNA"/>
</dbReference>
<dbReference type="InterPro" id="IPR011010">
    <property type="entry name" value="DNA_brk_join_enz"/>
</dbReference>
<evidence type="ECO:0000256" key="5">
    <source>
        <dbReference type="SAM" id="MobiDB-lite"/>
    </source>
</evidence>